<keyword evidence="3" id="KW-1185">Reference proteome</keyword>
<dbReference type="Proteomes" id="UP000324222">
    <property type="component" value="Unassembled WGS sequence"/>
</dbReference>
<dbReference type="AlphaFoldDB" id="A0A5B7EZS9"/>
<feature type="compositionally biased region" description="Low complexity" evidence="1">
    <location>
        <begin position="64"/>
        <end position="75"/>
    </location>
</feature>
<protein>
    <submittedName>
        <fullName evidence="2">Uncharacterized protein</fullName>
    </submittedName>
</protein>
<dbReference type="EMBL" id="VSRR010003899">
    <property type="protein sequence ID" value="MPC37834.1"/>
    <property type="molecule type" value="Genomic_DNA"/>
</dbReference>
<proteinExistence type="predicted"/>
<evidence type="ECO:0000256" key="1">
    <source>
        <dbReference type="SAM" id="MobiDB-lite"/>
    </source>
</evidence>
<feature type="region of interest" description="Disordered" evidence="1">
    <location>
        <begin position="62"/>
        <end position="88"/>
    </location>
</feature>
<name>A0A5B7EZS9_PORTR</name>
<comment type="caution">
    <text evidence="2">The sequence shown here is derived from an EMBL/GenBank/DDBJ whole genome shotgun (WGS) entry which is preliminary data.</text>
</comment>
<reference evidence="2 3" key="1">
    <citation type="submission" date="2019-05" db="EMBL/GenBank/DDBJ databases">
        <title>Another draft genome of Portunus trituberculatus and its Hox gene families provides insights of decapod evolution.</title>
        <authorList>
            <person name="Jeong J.-H."/>
            <person name="Song I."/>
            <person name="Kim S."/>
            <person name="Choi T."/>
            <person name="Kim D."/>
            <person name="Ryu S."/>
            <person name="Kim W."/>
        </authorList>
    </citation>
    <scope>NUCLEOTIDE SEQUENCE [LARGE SCALE GENOMIC DNA]</scope>
    <source>
        <tissue evidence="2">Muscle</tissue>
    </source>
</reference>
<gene>
    <name evidence="2" type="ORF">E2C01_031328</name>
</gene>
<evidence type="ECO:0000313" key="3">
    <source>
        <dbReference type="Proteomes" id="UP000324222"/>
    </source>
</evidence>
<sequence>MLWRREGPTGATLSLVLDGSYCTLLPPVHTLGQHNILIGFNEVGTTKGSAGLYAEPPCHPYLLRPHTPQTRQPTTSLTQDKQLPHQGL</sequence>
<accession>A0A5B7EZS9</accession>
<organism evidence="2 3">
    <name type="scientific">Portunus trituberculatus</name>
    <name type="common">Swimming crab</name>
    <name type="synonym">Neptunus trituberculatus</name>
    <dbReference type="NCBI Taxonomy" id="210409"/>
    <lineage>
        <taxon>Eukaryota</taxon>
        <taxon>Metazoa</taxon>
        <taxon>Ecdysozoa</taxon>
        <taxon>Arthropoda</taxon>
        <taxon>Crustacea</taxon>
        <taxon>Multicrustacea</taxon>
        <taxon>Malacostraca</taxon>
        <taxon>Eumalacostraca</taxon>
        <taxon>Eucarida</taxon>
        <taxon>Decapoda</taxon>
        <taxon>Pleocyemata</taxon>
        <taxon>Brachyura</taxon>
        <taxon>Eubrachyura</taxon>
        <taxon>Portunoidea</taxon>
        <taxon>Portunidae</taxon>
        <taxon>Portuninae</taxon>
        <taxon>Portunus</taxon>
    </lineage>
</organism>
<evidence type="ECO:0000313" key="2">
    <source>
        <dbReference type="EMBL" id="MPC37834.1"/>
    </source>
</evidence>